<reference evidence="1" key="2">
    <citation type="submission" date="2018-03" db="EMBL/GenBank/DDBJ databases">
        <title>The Triticum urartu genome reveals the dynamic nature of wheat genome evolution.</title>
        <authorList>
            <person name="Ling H."/>
            <person name="Ma B."/>
            <person name="Shi X."/>
            <person name="Liu H."/>
            <person name="Dong L."/>
            <person name="Sun H."/>
            <person name="Cao Y."/>
            <person name="Gao Q."/>
            <person name="Zheng S."/>
            <person name="Li Y."/>
            <person name="Yu Y."/>
            <person name="Du H."/>
            <person name="Qi M."/>
            <person name="Li Y."/>
            <person name="Yu H."/>
            <person name="Cui Y."/>
            <person name="Wang N."/>
            <person name="Chen C."/>
            <person name="Wu H."/>
            <person name="Zhao Y."/>
            <person name="Zhang J."/>
            <person name="Li Y."/>
            <person name="Zhou W."/>
            <person name="Zhang B."/>
            <person name="Hu W."/>
            <person name="Eijk M."/>
            <person name="Tang J."/>
            <person name="Witsenboer H."/>
            <person name="Zhao S."/>
            <person name="Li Z."/>
            <person name="Zhang A."/>
            <person name="Wang D."/>
            <person name="Liang C."/>
        </authorList>
    </citation>
    <scope>NUCLEOTIDE SEQUENCE [LARGE SCALE GENOMIC DNA]</scope>
    <source>
        <strain evidence="1">cv. G1812</strain>
    </source>
</reference>
<evidence type="ECO:0000313" key="1">
    <source>
        <dbReference type="EnsemblPlants" id="TuG1812G0500002495.01.T01"/>
    </source>
</evidence>
<name>A0A8R7QFI9_TRIUA</name>
<dbReference type="AlphaFoldDB" id="A0A8R7QFI9"/>
<keyword evidence="2" id="KW-1185">Reference proteome</keyword>
<evidence type="ECO:0008006" key="3">
    <source>
        <dbReference type="Google" id="ProtNLM"/>
    </source>
</evidence>
<sequence length="91" mass="10130">MLLARKSPRKLLLLCHLRNRVLWVFMLMVGNSEKSHTTLDTSDYGRIVLDSKKWKEFAASRGLAVNSAILIGFKESMTGGVDVLLGIKILG</sequence>
<accession>A0A8R7QFI9</accession>
<dbReference type="Gramene" id="TuG1812G0500002495.01.T01">
    <property type="protein sequence ID" value="TuG1812G0500002495.01.T01"/>
    <property type="gene ID" value="TuG1812G0500002495.01"/>
</dbReference>
<organism evidence="1 2">
    <name type="scientific">Triticum urartu</name>
    <name type="common">Red wild einkorn</name>
    <name type="synonym">Crithodium urartu</name>
    <dbReference type="NCBI Taxonomy" id="4572"/>
    <lineage>
        <taxon>Eukaryota</taxon>
        <taxon>Viridiplantae</taxon>
        <taxon>Streptophyta</taxon>
        <taxon>Embryophyta</taxon>
        <taxon>Tracheophyta</taxon>
        <taxon>Spermatophyta</taxon>
        <taxon>Magnoliopsida</taxon>
        <taxon>Liliopsida</taxon>
        <taxon>Poales</taxon>
        <taxon>Poaceae</taxon>
        <taxon>BOP clade</taxon>
        <taxon>Pooideae</taxon>
        <taxon>Triticodae</taxon>
        <taxon>Triticeae</taxon>
        <taxon>Triticinae</taxon>
        <taxon>Triticum</taxon>
    </lineage>
</organism>
<proteinExistence type="predicted"/>
<reference evidence="2" key="1">
    <citation type="journal article" date="2013" name="Nature">
        <title>Draft genome of the wheat A-genome progenitor Triticum urartu.</title>
        <authorList>
            <person name="Ling H.Q."/>
            <person name="Zhao S."/>
            <person name="Liu D."/>
            <person name="Wang J."/>
            <person name="Sun H."/>
            <person name="Zhang C."/>
            <person name="Fan H."/>
            <person name="Li D."/>
            <person name="Dong L."/>
            <person name="Tao Y."/>
            <person name="Gao C."/>
            <person name="Wu H."/>
            <person name="Li Y."/>
            <person name="Cui Y."/>
            <person name="Guo X."/>
            <person name="Zheng S."/>
            <person name="Wang B."/>
            <person name="Yu K."/>
            <person name="Liang Q."/>
            <person name="Yang W."/>
            <person name="Lou X."/>
            <person name="Chen J."/>
            <person name="Feng M."/>
            <person name="Jian J."/>
            <person name="Zhang X."/>
            <person name="Luo G."/>
            <person name="Jiang Y."/>
            <person name="Liu J."/>
            <person name="Wang Z."/>
            <person name="Sha Y."/>
            <person name="Zhang B."/>
            <person name="Wu H."/>
            <person name="Tang D."/>
            <person name="Shen Q."/>
            <person name="Xue P."/>
            <person name="Zou S."/>
            <person name="Wang X."/>
            <person name="Liu X."/>
            <person name="Wang F."/>
            <person name="Yang Y."/>
            <person name="An X."/>
            <person name="Dong Z."/>
            <person name="Zhang K."/>
            <person name="Zhang X."/>
            <person name="Luo M.C."/>
            <person name="Dvorak J."/>
            <person name="Tong Y."/>
            <person name="Wang J."/>
            <person name="Yang H."/>
            <person name="Li Z."/>
            <person name="Wang D."/>
            <person name="Zhang A."/>
            <person name="Wang J."/>
        </authorList>
    </citation>
    <scope>NUCLEOTIDE SEQUENCE</scope>
    <source>
        <strain evidence="2">cv. G1812</strain>
    </source>
</reference>
<dbReference type="Proteomes" id="UP000015106">
    <property type="component" value="Chromosome 5"/>
</dbReference>
<evidence type="ECO:0000313" key="2">
    <source>
        <dbReference type="Proteomes" id="UP000015106"/>
    </source>
</evidence>
<dbReference type="EnsemblPlants" id="TuG1812G0500002495.01.T01">
    <property type="protein sequence ID" value="TuG1812G0500002495.01.T01"/>
    <property type="gene ID" value="TuG1812G0500002495.01"/>
</dbReference>
<protein>
    <recommendedName>
        <fullName evidence="3">TF-B3 domain-containing protein</fullName>
    </recommendedName>
</protein>
<reference evidence="1" key="3">
    <citation type="submission" date="2022-06" db="UniProtKB">
        <authorList>
            <consortium name="EnsemblPlants"/>
        </authorList>
    </citation>
    <scope>IDENTIFICATION</scope>
</reference>